<dbReference type="InterPro" id="IPR022986">
    <property type="entry name" value="UPF0237_ACT"/>
</dbReference>
<dbReference type="AlphaFoldDB" id="A0A0X8FLF9"/>
<proteinExistence type="predicted"/>
<dbReference type="PANTHER" id="PTHR34875">
    <property type="entry name" value="UPF0237 PROTEIN MJ1558"/>
    <property type="match status" value="1"/>
</dbReference>
<organism evidence="1 2">
    <name type="scientific">Aerococcus urinaehominis</name>
    <dbReference type="NCBI Taxonomy" id="128944"/>
    <lineage>
        <taxon>Bacteria</taxon>
        <taxon>Bacillati</taxon>
        <taxon>Bacillota</taxon>
        <taxon>Bacilli</taxon>
        <taxon>Lactobacillales</taxon>
        <taxon>Aerococcaceae</taxon>
        <taxon>Aerococcus</taxon>
    </lineage>
</organism>
<dbReference type="NCBIfam" id="NF001220">
    <property type="entry name" value="PRK00194.1"/>
    <property type="match status" value="1"/>
</dbReference>
<dbReference type="InterPro" id="IPR002912">
    <property type="entry name" value="ACT_dom"/>
</dbReference>
<dbReference type="CDD" id="cd04872">
    <property type="entry name" value="ACT_1ZPV"/>
    <property type="match status" value="1"/>
</dbReference>
<protein>
    <submittedName>
        <fullName evidence="1">Uncharacterized protein</fullName>
    </submittedName>
</protein>
<reference evidence="2" key="2">
    <citation type="submission" date="2016-01" db="EMBL/GenBank/DDBJ databases">
        <title>Six Aerococcus type strain genome sequencing and assembly using PacBio and Illumina Hiseq.</title>
        <authorList>
            <person name="Carkaci D."/>
            <person name="Dargis R."/>
            <person name="Nielsen X.C."/>
            <person name="Skovgaard O."/>
            <person name="Fuursted K."/>
            <person name="Christensen J.J."/>
        </authorList>
    </citation>
    <scope>NUCLEOTIDE SEQUENCE [LARGE SCALE GENOMIC DNA]</scope>
    <source>
        <strain evidence="2">CCUG42038B</strain>
    </source>
</reference>
<dbReference type="EMBL" id="CP014163">
    <property type="protein sequence ID" value="AMB99498.1"/>
    <property type="molecule type" value="Genomic_DNA"/>
</dbReference>
<dbReference type="Proteomes" id="UP000062260">
    <property type="component" value="Chromosome"/>
</dbReference>
<dbReference type="RefSeq" id="WP_067979356.1">
    <property type="nucleotide sequence ID" value="NZ_CP014163.1"/>
</dbReference>
<evidence type="ECO:0000313" key="1">
    <source>
        <dbReference type="EMBL" id="AMB99498.1"/>
    </source>
</evidence>
<dbReference type="PROSITE" id="PS51671">
    <property type="entry name" value="ACT"/>
    <property type="match status" value="1"/>
</dbReference>
<gene>
    <name evidence="1" type="ORF">AWM75_05585</name>
</gene>
<dbReference type="STRING" id="128944.AWM75_05585"/>
<dbReference type="Pfam" id="PF13740">
    <property type="entry name" value="ACT_6"/>
    <property type="match status" value="1"/>
</dbReference>
<dbReference type="PANTHER" id="PTHR34875:SF6">
    <property type="entry name" value="UPF0237 PROTEIN MJ1558"/>
    <property type="match status" value="1"/>
</dbReference>
<keyword evidence="2" id="KW-1185">Reference proteome</keyword>
<name>A0A0X8FLF9_9LACT</name>
<evidence type="ECO:0000313" key="2">
    <source>
        <dbReference type="Proteomes" id="UP000062260"/>
    </source>
</evidence>
<dbReference type="OrthoDB" id="9803078at2"/>
<dbReference type="InterPro" id="IPR045865">
    <property type="entry name" value="ACT-like_dom_sf"/>
</dbReference>
<accession>A0A0X8FLF9</accession>
<sequence>MRAVITVIGKDRVGILADLASVCAKNQANVVDVSQTIMQEYFTMTMLVEIDQINLEFEEFQQAVKDSNPDMTIHVMHEEIFNHMHRV</sequence>
<reference evidence="1 2" key="1">
    <citation type="journal article" date="2016" name="Genome Announc.">
        <title>Complete Genome Sequences of Aerococcus christensenii CCUG 28831T, Aerococcus sanguinicola CCUG 43001T, Aerococcus urinae CCUG 36881T, Aerococcus urinaeequi CCUG 28094T, Aerococcus urinaehominis CCUG 42038 BT, and Aerococcus viridans CCUG 4311T.</title>
        <authorList>
            <person name="Carkaci D."/>
            <person name="Dargis R."/>
            <person name="Nielsen X.C."/>
            <person name="Skovgaard O."/>
            <person name="Fuursted K."/>
            <person name="Christensen J.J."/>
        </authorList>
    </citation>
    <scope>NUCLEOTIDE SEQUENCE [LARGE SCALE GENOMIC DNA]</scope>
    <source>
        <strain evidence="1 2">CCUG42038B</strain>
    </source>
</reference>
<dbReference type="KEGG" id="auh:AWM75_05585"/>
<dbReference type="Gene3D" id="3.30.70.260">
    <property type="match status" value="1"/>
</dbReference>
<dbReference type="InterPro" id="IPR050990">
    <property type="entry name" value="UPF0237/GcvR_regulator"/>
</dbReference>
<dbReference type="SUPFAM" id="SSF55021">
    <property type="entry name" value="ACT-like"/>
    <property type="match status" value="1"/>
</dbReference>